<comment type="caution">
    <text evidence="1">The sequence shown here is derived from an EMBL/GenBank/DDBJ whole genome shotgun (WGS) entry which is preliminary data.</text>
</comment>
<proteinExistence type="predicted"/>
<dbReference type="AlphaFoldDB" id="A0A5C7GSJ5"/>
<evidence type="ECO:0000313" key="2">
    <source>
        <dbReference type="Proteomes" id="UP000323000"/>
    </source>
</evidence>
<dbReference type="EMBL" id="VAHF01000013">
    <property type="protein sequence ID" value="TXG47623.1"/>
    <property type="molecule type" value="Genomic_DNA"/>
</dbReference>
<gene>
    <name evidence="1" type="ORF">EZV62_026917</name>
</gene>
<name>A0A5C7GSJ5_9ROSI</name>
<evidence type="ECO:0000313" key="1">
    <source>
        <dbReference type="EMBL" id="TXG47623.1"/>
    </source>
</evidence>
<sequence>MQAKDDTVAFINKEKPSIKMYDHLLNLASGALAESSSKRNQISRRNHIGRHLYGNPMLIGELQFQVIDRTLTILVRLNNLTNCFILRKN</sequence>
<reference evidence="2" key="1">
    <citation type="journal article" date="2019" name="Gigascience">
        <title>De novo genome assembly of the endangered Acer yangbiense, a plant species with extremely small populations endemic to Yunnan Province, China.</title>
        <authorList>
            <person name="Yang J."/>
            <person name="Wariss H.M."/>
            <person name="Tao L."/>
            <person name="Zhang R."/>
            <person name="Yun Q."/>
            <person name="Hollingsworth P."/>
            <person name="Dao Z."/>
            <person name="Luo G."/>
            <person name="Guo H."/>
            <person name="Ma Y."/>
            <person name="Sun W."/>
        </authorList>
    </citation>
    <scope>NUCLEOTIDE SEQUENCE [LARGE SCALE GENOMIC DNA]</scope>
    <source>
        <strain evidence="2">cv. Malutang</strain>
    </source>
</reference>
<dbReference type="Proteomes" id="UP000323000">
    <property type="component" value="Chromosome 13"/>
</dbReference>
<organism evidence="1 2">
    <name type="scientific">Acer yangbiense</name>
    <dbReference type="NCBI Taxonomy" id="1000413"/>
    <lineage>
        <taxon>Eukaryota</taxon>
        <taxon>Viridiplantae</taxon>
        <taxon>Streptophyta</taxon>
        <taxon>Embryophyta</taxon>
        <taxon>Tracheophyta</taxon>
        <taxon>Spermatophyta</taxon>
        <taxon>Magnoliopsida</taxon>
        <taxon>eudicotyledons</taxon>
        <taxon>Gunneridae</taxon>
        <taxon>Pentapetalae</taxon>
        <taxon>rosids</taxon>
        <taxon>malvids</taxon>
        <taxon>Sapindales</taxon>
        <taxon>Sapindaceae</taxon>
        <taxon>Hippocastanoideae</taxon>
        <taxon>Acereae</taxon>
        <taxon>Acer</taxon>
    </lineage>
</organism>
<protein>
    <submittedName>
        <fullName evidence="1">Uncharacterized protein</fullName>
    </submittedName>
</protein>
<keyword evidence="2" id="KW-1185">Reference proteome</keyword>
<accession>A0A5C7GSJ5</accession>